<name>A0A2T2WEX2_9FIRM</name>
<dbReference type="Gene3D" id="3.30.2310.20">
    <property type="entry name" value="RelE-like"/>
    <property type="match status" value="1"/>
</dbReference>
<evidence type="ECO:0000313" key="3">
    <source>
        <dbReference type="Proteomes" id="UP000241848"/>
    </source>
</evidence>
<dbReference type="InterPro" id="IPR035093">
    <property type="entry name" value="RelE/ParE_toxin_dom_sf"/>
</dbReference>
<reference evidence="2 3" key="1">
    <citation type="journal article" date="2014" name="BMC Genomics">
        <title>Comparison of environmental and isolate Sulfobacillus genomes reveals diverse carbon, sulfur, nitrogen, and hydrogen metabolisms.</title>
        <authorList>
            <person name="Justice N.B."/>
            <person name="Norman A."/>
            <person name="Brown C.T."/>
            <person name="Singh A."/>
            <person name="Thomas B.C."/>
            <person name="Banfield J.F."/>
        </authorList>
    </citation>
    <scope>NUCLEOTIDE SEQUENCE [LARGE SCALE GENOMIC DNA]</scope>
    <source>
        <strain evidence="2">AMDSBA3</strain>
    </source>
</reference>
<dbReference type="Pfam" id="PF05016">
    <property type="entry name" value="ParE_toxin"/>
    <property type="match status" value="1"/>
</dbReference>
<dbReference type="Proteomes" id="UP000241848">
    <property type="component" value="Unassembled WGS sequence"/>
</dbReference>
<protein>
    <submittedName>
        <fullName evidence="2">Type II toxin-antitoxin system RelE/ParE family toxin</fullName>
    </submittedName>
</protein>
<keyword evidence="1" id="KW-1277">Toxin-antitoxin system</keyword>
<evidence type="ECO:0000313" key="2">
    <source>
        <dbReference type="EMBL" id="PSR20773.1"/>
    </source>
</evidence>
<organism evidence="2 3">
    <name type="scientific">Sulfobacillus acidophilus</name>
    <dbReference type="NCBI Taxonomy" id="53633"/>
    <lineage>
        <taxon>Bacteria</taxon>
        <taxon>Bacillati</taxon>
        <taxon>Bacillota</taxon>
        <taxon>Clostridia</taxon>
        <taxon>Eubacteriales</taxon>
        <taxon>Clostridiales Family XVII. Incertae Sedis</taxon>
        <taxon>Sulfobacillus</taxon>
    </lineage>
</organism>
<proteinExistence type="predicted"/>
<comment type="caution">
    <text evidence="2">The sequence shown here is derived from an EMBL/GenBank/DDBJ whole genome shotgun (WGS) entry which is preliminary data.</text>
</comment>
<dbReference type="AlphaFoldDB" id="A0A2T2WEX2"/>
<evidence type="ECO:0000256" key="1">
    <source>
        <dbReference type="ARBA" id="ARBA00022649"/>
    </source>
</evidence>
<accession>A0A2T2WEX2</accession>
<dbReference type="EMBL" id="PXYV01000051">
    <property type="protein sequence ID" value="PSR20773.1"/>
    <property type="molecule type" value="Genomic_DNA"/>
</dbReference>
<gene>
    <name evidence="2" type="ORF">C7B45_13395</name>
</gene>
<sequence>MTVEFLRIATVELEDAVAYYNQQSEGLGYQFAVEVQKTLHRIVDFPEAWPVLSERTRRCRLRRFPYGVIYRVNNDSLLVIAVMHMHRHPDTWRNRVSQRPNDPQ</sequence>
<dbReference type="InterPro" id="IPR007712">
    <property type="entry name" value="RelE/ParE_toxin"/>
</dbReference>